<dbReference type="Gene3D" id="3.30.565.10">
    <property type="entry name" value="Histidine kinase-like ATPase, C-terminal domain"/>
    <property type="match status" value="1"/>
</dbReference>
<feature type="transmembrane region" description="Helical" evidence="5">
    <location>
        <begin position="20"/>
        <end position="36"/>
    </location>
</feature>
<dbReference type="PRINTS" id="PR00344">
    <property type="entry name" value="BCTRLSENSOR"/>
</dbReference>
<gene>
    <name evidence="7" type="ORF">C8D84_11428</name>
</gene>
<dbReference type="RefSeq" id="WP_109592105.1">
    <property type="nucleotide sequence ID" value="NZ_CAJGZY010000009.1"/>
</dbReference>
<evidence type="ECO:0000256" key="4">
    <source>
        <dbReference type="SAM" id="Coils"/>
    </source>
</evidence>
<dbReference type="Gene3D" id="3.30.450.20">
    <property type="entry name" value="PAS domain"/>
    <property type="match status" value="1"/>
</dbReference>
<dbReference type="InterPro" id="IPR036097">
    <property type="entry name" value="HisK_dim/P_sf"/>
</dbReference>
<keyword evidence="5" id="KW-0812">Transmembrane</keyword>
<keyword evidence="8" id="KW-1185">Reference proteome</keyword>
<dbReference type="EC" id="2.7.13.3" evidence="2"/>
<accession>A0A2V1ZS44</accession>
<organism evidence="7 8">
    <name type="scientific">Psychrobacter immobilis</name>
    <dbReference type="NCBI Taxonomy" id="498"/>
    <lineage>
        <taxon>Bacteria</taxon>
        <taxon>Pseudomonadati</taxon>
        <taxon>Pseudomonadota</taxon>
        <taxon>Gammaproteobacteria</taxon>
        <taxon>Moraxellales</taxon>
        <taxon>Moraxellaceae</taxon>
        <taxon>Psychrobacter</taxon>
    </lineage>
</organism>
<dbReference type="Proteomes" id="UP000245655">
    <property type="component" value="Unassembled WGS sequence"/>
</dbReference>
<keyword evidence="4" id="KW-0175">Coiled coil</keyword>
<protein>
    <recommendedName>
        <fullName evidence="2">histidine kinase</fullName>
        <ecNumber evidence="2">2.7.13.3</ecNumber>
    </recommendedName>
</protein>
<dbReference type="GeneID" id="60255933"/>
<dbReference type="PANTHER" id="PTHR43065">
    <property type="entry name" value="SENSOR HISTIDINE KINASE"/>
    <property type="match status" value="1"/>
</dbReference>
<keyword evidence="7" id="KW-0808">Transferase</keyword>
<feature type="transmembrane region" description="Helical" evidence="5">
    <location>
        <begin position="381"/>
        <end position="405"/>
    </location>
</feature>
<keyword evidence="5" id="KW-1133">Transmembrane helix</keyword>
<evidence type="ECO:0000259" key="6">
    <source>
        <dbReference type="PROSITE" id="PS50109"/>
    </source>
</evidence>
<proteinExistence type="predicted"/>
<dbReference type="InterPro" id="IPR003594">
    <property type="entry name" value="HATPase_dom"/>
</dbReference>
<dbReference type="SUPFAM" id="SSF47384">
    <property type="entry name" value="Homodimeric domain of signal transducing histidine kinase"/>
    <property type="match status" value="1"/>
</dbReference>
<dbReference type="InterPro" id="IPR005467">
    <property type="entry name" value="His_kinase_dom"/>
</dbReference>
<reference evidence="7 8" key="1">
    <citation type="submission" date="2018-05" db="EMBL/GenBank/DDBJ databases">
        <title>Genomic Encyclopedia of Type Strains, Phase IV (KMG-IV): sequencing the most valuable type-strain genomes for metagenomic binning, comparative biology and taxonomic classification.</title>
        <authorList>
            <person name="Goeker M."/>
        </authorList>
    </citation>
    <scope>NUCLEOTIDE SEQUENCE [LARGE SCALE GENOMIC DNA]</scope>
    <source>
        <strain evidence="7 8">DSM 7229</strain>
    </source>
</reference>
<dbReference type="SMART" id="SM00387">
    <property type="entry name" value="HATPase_c"/>
    <property type="match status" value="1"/>
</dbReference>
<feature type="domain" description="Histidine kinase" evidence="6">
    <location>
        <begin position="510"/>
        <end position="761"/>
    </location>
</feature>
<name>A0A2V1ZS44_PSYIM</name>
<keyword evidence="3" id="KW-0597">Phosphoprotein</keyword>
<keyword evidence="5" id="KW-0472">Membrane</keyword>
<dbReference type="PROSITE" id="PS50109">
    <property type="entry name" value="HIS_KIN"/>
    <property type="match status" value="1"/>
</dbReference>
<comment type="caution">
    <text evidence="7">The sequence shown here is derived from an EMBL/GenBank/DDBJ whole genome shotgun (WGS) entry which is preliminary data.</text>
</comment>
<dbReference type="CDD" id="cd00082">
    <property type="entry name" value="HisKA"/>
    <property type="match status" value="1"/>
</dbReference>
<dbReference type="AlphaFoldDB" id="A0A2V1ZS44"/>
<dbReference type="InterPro" id="IPR004358">
    <property type="entry name" value="Sig_transdc_His_kin-like_C"/>
</dbReference>
<evidence type="ECO:0000256" key="3">
    <source>
        <dbReference type="ARBA" id="ARBA00022553"/>
    </source>
</evidence>
<dbReference type="InterPro" id="IPR036890">
    <property type="entry name" value="HATPase_C_sf"/>
</dbReference>
<feature type="coiled-coil region" evidence="4">
    <location>
        <begin position="408"/>
        <end position="494"/>
    </location>
</feature>
<dbReference type="SUPFAM" id="SSF55874">
    <property type="entry name" value="ATPase domain of HSP90 chaperone/DNA topoisomerase II/histidine kinase"/>
    <property type="match status" value="1"/>
</dbReference>
<dbReference type="SMART" id="SM00388">
    <property type="entry name" value="HisKA"/>
    <property type="match status" value="1"/>
</dbReference>
<evidence type="ECO:0000256" key="5">
    <source>
        <dbReference type="SAM" id="Phobius"/>
    </source>
</evidence>
<evidence type="ECO:0000256" key="1">
    <source>
        <dbReference type="ARBA" id="ARBA00000085"/>
    </source>
</evidence>
<dbReference type="Gene3D" id="1.10.287.130">
    <property type="match status" value="1"/>
</dbReference>
<dbReference type="GO" id="GO:0000155">
    <property type="term" value="F:phosphorelay sensor kinase activity"/>
    <property type="evidence" value="ECO:0007669"/>
    <property type="project" value="InterPro"/>
</dbReference>
<comment type="catalytic activity">
    <reaction evidence="1">
        <text>ATP + protein L-histidine = ADP + protein N-phospho-L-histidine.</text>
        <dbReference type="EC" id="2.7.13.3"/>
    </reaction>
</comment>
<dbReference type="InterPro" id="IPR003661">
    <property type="entry name" value="HisK_dim/P_dom"/>
</dbReference>
<keyword evidence="7" id="KW-0418">Kinase</keyword>
<dbReference type="EMBL" id="QGGM01000014">
    <property type="protein sequence ID" value="PWK07788.1"/>
    <property type="molecule type" value="Genomic_DNA"/>
</dbReference>
<dbReference type="Pfam" id="PF02518">
    <property type="entry name" value="HATPase_c"/>
    <property type="match status" value="1"/>
</dbReference>
<sequence length="770" mass="85259">MSASKKVGFFNQVSTQVTTILFIAFAVVLAVVVYVVDKEGYEKIRLESAKLVAERGNTAVNSISADINRVMRSALLLQQSAQTLPTEEAILQTSTANAFDKRDYNLLGSGGIWPEKGALGANTATHPFLMVRQNGDYQAVLSDPNPTNPYYQEDWFSVLKLLKPESCIWNHVRASQTKGELAMSCGVAIERDNQFWGASTVNFTLNQLQENIVKLSESSGSGYILLLDNSDKVIASSNPERLSYIDEKTGTPLDIKQVINSDPAWQPVLDFLDVQRNEIIEQVAASVSPQVQQVLTTLDKAETGTAKGYYLVNYAAYLNNGENKQNAMDSRLLQSFELTKDSYYNGSQAYVFEIPETYWKLIVVQPDAEINAIADNLSENLVNWIALALLITAGVIYFMLTFLAFKPLKETTDKISEAENLINNKQYNKLSEVKFAEGRNEIGLVNGSINDLLDRIQSNEGKLANINQQLEIKVEERTAELQETLKELKNSQLQLIRSEKMATLGQMVAGVAHEVNTPLSYVQNNLEIIGQLTEQYEELIELVQGLKSVKTDAATDGKIDKLLADIIRASDEIQEDDLSAELKELIKDSLFGVEQITEMVLNLRNFARLDESKVKTIDVRECIEASLKIAGNSIRHQEIVTDFAPTPEVKCSPSQINQVLVNLLNNAAQAMGEKPDGKIEVRTRADDHHVYIDVIDNGKGMSPEVLNQIFEPFFTTKGAGEGTGLGMAISQQIMEQHNGDIKVVSTEGVGTTFTLILPINNNLTEQNLVA</sequence>
<dbReference type="PANTHER" id="PTHR43065:SF50">
    <property type="entry name" value="HISTIDINE KINASE"/>
    <property type="match status" value="1"/>
</dbReference>
<evidence type="ECO:0000313" key="8">
    <source>
        <dbReference type="Proteomes" id="UP000245655"/>
    </source>
</evidence>
<evidence type="ECO:0000313" key="7">
    <source>
        <dbReference type="EMBL" id="PWK07788.1"/>
    </source>
</evidence>
<evidence type="ECO:0000256" key="2">
    <source>
        <dbReference type="ARBA" id="ARBA00012438"/>
    </source>
</evidence>